<dbReference type="EMBL" id="BQNB010014799">
    <property type="protein sequence ID" value="GJT32515.1"/>
    <property type="molecule type" value="Genomic_DNA"/>
</dbReference>
<evidence type="ECO:0000313" key="1">
    <source>
        <dbReference type="EMBL" id="GJT32515.1"/>
    </source>
</evidence>
<reference evidence="1" key="1">
    <citation type="journal article" date="2022" name="Int. J. Mol. Sci.">
        <title>Draft Genome of Tanacetum Coccineum: Genomic Comparison of Closely Related Tanacetum-Family Plants.</title>
        <authorList>
            <person name="Yamashiro T."/>
            <person name="Shiraishi A."/>
            <person name="Nakayama K."/>
            <person name="Satake H."/>
        </authorList>
    </citation>
    <scope>NUCLEOTIDE SEQUENCE</scope>
</reference>
<protein>
    <submittedName>
        <fullName evidence="1">Uncharacterized protein</fullName>
    </submittedName>
</protein>
<organism evidence="1 2">
    <name type="scientific">Tanacetum coccineum</name>
    <dbReference type="NCBI Taxonomy" id="301880"/>
    <lineage>
        <taxon>Eukaryota</taxon>
        <taxon>Viridiplantae</taxon>
        <taxon>Streptophyta</taxon>
        <taxon>Embryophyta</taxon>
        <taxon>Tracheophyta</taxon>
        <taxon>Spermatophyta</taxon>
        <taxon>Magnoliopsida</taxon>
        <taxon>eudicotyledons</taxon>
        <taxon>Gunneridae</taxon>
        <taxon>Pentapetalae</taxon>
        <taxon>asterids</taxon>
        <taxon>campanulids</taxon>
        <taxon>Asterales</taxon>
        <taxon>Asteraceae</taxon>
        <taxon>Asteroideae</taxon>
        <taxon>Anthemideae</taxon>
        <taxon>Anthemidinae</taxon>
        <taxon>Tanacetum</taxon>
    </lineage>
</organism>
<keyword evidence="2" id="KW-1185">Reference proteome</keyword>
<name>A0ABQ5D0U9_9ASTR</name>
<gene>
    <name evidence="1" type="ORF">Tco_0922934</name>
</gene>
<reference evidence="1" key="2">
    <citation type="submission" date="2022-01" db="EMBL/GenBank/DDBJ databases">
        <authorList>
            <person name="Yamashiro T."/>
            <person name="Shiraishi A."/>
            <person name="Satake H."/>
            <person name="Nakayama K."/>
        </authorList>
    </citation>
    <scope>NUCLEOTIDE SEQUENCE</scope>
</reference>
<evidence type="ECO:0000313" key="2">
    <source>
        <dbReference type="Proteomes" id="UP001151760"/>
    </source>
</evidence>
<proteinExistence type="predicted"/>
<accession>A0ABQ5D0U9</accession>
<sequence length="120" mass="13819">MLTLVMEMNSSTETYWSRRKVFFDRDVLGTLLVPEPHLEEYQEAIQKVSVTFLLLEEVKVESVEKKPSILACYTSTDLLGVLEMMLQVSNMEMKKSTHTSTHCHFANWMQIGCNNDVLSL</sequence>
<dbReference type="Proteomes" id="UP001151760">
    <property type="component" value="Unassembled WGS sequence"/>
</dbReference>
<comment type="caution">
    <text evidence="1">The sequence shown here is derived from an EMBL/GenBank/DDBJ whole genome shotgun (WGS) entry which is preliminary data.</text>
</comment>